<evidence type="ECO:0000256" key="1">
    <source>
        <dbReference type="SAM" id="MobiDB-lite"/>
    </source>
</evidence>
<evidence type="ECO:0000313" key="2">
    <source>
        <dbReference type="EMBL" id="MFI2234554.1"/>
    </source>
</evidence>
<dbReference type="Proteomes" id="UP001611494">
    <property type="component" value="Unassembled WGS sequence"/>
</dbReference>
<dbReference type="RefSeq" id="WP_397067384.1">
    <property type="nucleotide sequence ID" value="NZ_JBIRYL010000033.1"/>
</dbReference>
<sequence length="64" mass="6765">MTGPGLHNNPEQNPGSNLPARTGRHADPTVECPTQPACVEFYETPQRVEARLAVSASKAPAPKA</sequence>
<evidence type="ECO:0008006" key="4">
    <source>
        <dbReference type="Google" id="ProtNLM"/>
    </source>
</evidence>
<reference evidence="2 3" key="1">
    <citation type="submission" date="2024-10" db="EMBL/GenBank/DDBJ databases">
        <title>The Natural Products Discovery Center: Release of the First 8490 Sequenced Strains for Exploring Actinobacteria Biosynthetic Diversity.</title>
        <authorList>
            <person name="Kalkreuter E."/>
            <person name="Kautsar S.A."/>
            <person name="Yang D."/>
            <person name="Bader C.D."/>
            <person name="Teijaro C.N."/>
            <person name="Fluegel L."/>
            <person name="Davis C.M."/>
            <person name="Simpson J.R."/>
            <person name="Lauterbach L."/>
            <person name="Steele A.D."/>
            <person name="Gui C."/>
            <person name="Meng S."/>
            <person name="Li G."/>
            <person name="Viehrig K."/>
            <person name="Ye F."/>
            <person name="Su P."/>
            <person name="Kiefer A.F."/>
            <person name="Nichols A."/>
            <person name="Cepeda A.J."/>
            <person name="Yan W."/>
            <person name="Fan B."/>
            <person name="Jiang Y."/>
            <person name="Adhikari A."/>
            <person name="Zheng C.-J."/>
            <person name="Schuster L."/>
            <person name="Cowan T.M."/>
            <person name="Smanski M.J."/>
            <person name="Chevrette M.G."/>
            <person name="De Carvalho L.P.S."/>
            <person name="Shen B."/>
        </authorList>
    </citation>
    <scope>NUCLEOTIDE SEQUENCE [LARGE SCALE GENOMIC DNA]</scope>
    <source>
        <strain evidence="2 3">NPDC019377</strain>
    </source>
</reference>
<proteinExistence type="predicted"/>
<feature type="region of interest" description="Disordered" evidence="1">
    <location>
        <begin position="1"/>
        <end position="31"/>
    </location>
</feature>
<organism evidence="2 3">
    <name type="scientific">Nocardia testacea</name>
    <dbReference type="NCBI Taxonomy" id="248551"/>
    <lineage>
        <taxon>Bacteria</taxon>
        <taxon>Bacillati</taxon>
        <taxon>Actinomycetota</taxon>
        <taxon>Actinomycetes</taxon>
        <taxon>Mycobacteriales</taxon>
        <taxon>Nocardiaceae</taxon>
        <taxon>Nocardia</taxon>
    </lineage>
</organism>
<keyword evidence="3" id="KW-1185">Reference proteome</keyword>
<feature type="non-terminal residue" evidence="2">
    <location>
        <position position="64"/>
    </location>
</feature>
<accession>A0ABW7W6Z1</accession>
<protein>
    <recommendedName>
        <fullName evidence="4">4Fe-4S Wbl-type domain-containing protein</fullName>
    </recommendedName>
</protein>
<gene>
    <name evidence="2" type="ORF">ACH49Z_32370</name>
</gene>
<dbReference type="EMBL" id="JBIRYL010000033">
    <property type="protein sequence ID" value="MFI2234554.1"/>
    <property type="molecule type" value="Genomic_DNA"/>
</dbReference>
<comment type="caution">
    <text evidence="2">The sequence shown here is derived from an EMBL/GenBank/DDBJ whole genome shotgun (WGS) entry which is preliminary data.</text>
</comment>
<evidence type="ECO:0000313" key="3">
    <source>
        <dbReference type="Proteomes" id="UP001611494"/>
    </source>
</evidence>
<name>A0ABW7W6Z1_9NOCA</name>